<dbReference type="GO" id="GO:0003677">
    <property type="term" value="F:DNA binding"/>
    <property type="evidence" value="ECO:0007669"/>
    <property type="project" value="InterPro"/>
</dbReference>
<reference evidence="3" key="1">
    <citation type="submission" date="2016-10" db="EMBL/GenBank/DDBJ databases">
        <authorList>
            <person name="Varghese N."/>
            <person name="Submissions S."/>
        </authorList>
    </citation>
    <scope>NUCLEOTIDE SEQUENCE [LARGE SCALE GENOMIC DNA]</scope>
    <source>
        <strain evidence="3">DSM 23422</strain>
    </source>
</reference>
<dbReference type="EMBL" id="FPAJ01000004">
    <property type="protein sequence ID" value="SFT02004.1"/>
    <property type="molecule type" value="Genomic_DNA"/>
</dbReference>
<dbReference type="Proteomes" id="UP000199239">
    <property type="component" value="Unassembled WGS sequence"/>
</dbReference>
<protein>
    <recommendedName>
        <fullName evidence="4">Phage integrase family protein</fullName>
    </recommendedName>
</protein>
<dbReference type="InterPro" id="IPR013762">
    <property type="entry name" value="Integrase-like_cat_sf"/>
</dbReference>
<dbReference type="OrthoDB" id="7731265at2"/>
<dbReference type="AlphaFoldDB" id="A0A1I6UKW2"/>
<keyword evidence="1" id="KW-0233">DNA recombination</keyword>
<name>A0A1I6UKW2_9RHOB</name>
<evidence type="ECO:0000256" key="1">
    <source>
        <dbReference type="ARBA" id="ARBA00023172"/>
    </source>
</evidence>
<gene>
    <name evidence="2" type="ORF">SAMN04488040_2804</name>
</gene>
<organism evidence="2 3">
    <name type="scientific">Sulfitobacter marinus</name>
    <dbReference type="NCBI Taxonomy" id="394264"/>
    <lineage>
        <taxon>Bacteria</taxon>
        <taxon>Pseudomonadati</taxon>
        <taxon>Pseudomonadota</taxon>
        <taxon>Alphaproteobacteria</taxon>
        <taxon>Rhodobacterales</taxon>
        <taxon>Roseobacteraceae</taxon>
        <taxon>Sulfitobacter</taxon>
    </lineage>
</organism>
<proteinExistence type="predicted"/>
<dbReference type="InterPro" id="IPR011010">
    <property type="entry name" value="DNA_brk_join_enz"/>
</dbReference>
<accession>A0A1I6UKW2</accession>
<sequence length="640" mass="70995">MLNKTSELNTNSATIADVVVWATDANLHRDTIYELRKIAARLGITEEDLSAIPADLFYFETSIAPTPYGSVSNASNIEAARKRGNSRLRSCLKKFGGSKPNLCSDVSESFLKLIEAVKDREGFSACGADLPTCQHLPIYTLRRLSRVPLANLDQAEVNQMVEGSTPETRRSLVKGIKALNMLRDGQSKWPEIGCLLPPTELQVPSGRERAYRLKWSEFTPEFREKVDALFAETLVTPESLAQRAKQMMTDGVSSEAINKFVTDRTMGRKHISKNHEAAKATYRAAITWVARAYATLHPLTELVDPQQLFDRDIIRRAIDDQITRSNTSLKLKDANKSCTLANRLVSLKTLALYGLRSEAVVLDIEVLSAAYKDYIIKQREMTDNADAICTALQHNPHLAARFVNAPTALTHLAGEVLRAAQETNNKLHELYALRLYAVAALYAIQLSRPLRTRNLITLRHRLSPHLGKNLRWLKDGEHAEIRFNSLETKNERTIRVAVVGKDAQILWNWQNIYRPRLIELSGCNDSPYLFPGAATPRLVKNGLTLPDGTMSPSSFAELWAKGDQVIGLGLTPHSCRHAIATLVLAKEPGNFAKAAAVLADSEATVRKHYGKDSGESASSAVRSVLLAQYPSLFKNTGGQY</sequence>
<evidence type="ECO:0008006" key="4">
    <source>
        <dbReference type="Google" id="ProtNLM"/>
    </source>
</evidence>
<dbReference type="GO" id="GO:0006310">
    <property type="term" value="P:DNA recombination"/>
    <property type="evidence" value="ECO:0007669"/>
    <property type="project" value="UniProtKB-KW"/>
</dbReference>
<dbReference type="GO" id="GO:0015074">
    <property type="term" value="P:DNA integration"/>
    <property type="evidence" value="ECO:0007669"/>
    <property type="project" value="InterPro"/>
</dbReference>
<dbReference type="Gene3D" id="1.10.443.10">
    <property type="entry name" value="Intergrase catalytic core"/>
    <property type="match status" value="1"/>
</dbReference>
<evidence type="ECO:0000313" key="3">
    <source>
        <dbReference type="Proteomes" id="UP000199239"/>
    </source>
</evidence>
<dbReference type="STRING" id="394264.SAMN04488040_2804"/>
<dbReference type="RefSeq" id="WP_139226489.1">
    <property type="nucleotide sequence ID" value="NZ_FPAJ01000004.1"/>
</dbReference>
<dbReference type="SUPFAM" id="SSF56349">
    <property type="entry name" value="DNA breaking-rejoining enzymes"/>
    <property type="match status" value="1"/>
</dbReference>
<evidence type="ECO:0000313" key="2">
    <source>
        <dbReference type="EMBL" id="SFT02004.1"/>
    </source>
</evidence>
<keyword evidence="3" id="KW-1185">Reference proteome</keyword>